<evidence type="ECO:0000256" key="2">
    <source>
        <dbReference type="ARBA" id="ARBA00004613"/>
    </source>
</evidence>
<dbReference type="PANTHER" id="PTHR30033:SF1">
    <property type="entry name" value="FLAGELLAR HOOK-ASSOCIATED PROTEIN 1"/>
    <property type="match status" value="1"/>
</dbReference>
<comment type="subcellular location">
    <subcellularLocation>
        <location evidence="1">Bacterial flagellum basal body</location>
    </subcellularLocation>
    <subcellularLocation>
        <location evidence="2">Secreted</location>
    </subcellularLocation>
</comment>
<keyword evidence="7" id="KW-0175">Coiled coil</keyword>
<evidence type="ECO:0000259" key="10">
    <source>
        <dbReference type="Pfam" id="PF22638"/>
    </source>
</evidence>
<dbReference type="PROSITE" id="PS00588">
    <property type="entry name" value="FLAGELLA_BB_ROD"/>
    <property type="match status" value="1"/>
</dbReference>
<dbReference type="GO" id="GO:0005576">
    <property type="term" value="C:extracellular region"/>
    <property type="evidence" value="ECO:0007669"/>
    <property type="project" value="UniProtKB-SubCell"/>
</dbReference>
<dbReference type="GO" id="GO:0005198">
    <property type="term" value="F:structural molecule activity"/>
    <property type="evidence" value="ECO:0007669"/>
    <property type="project" value="InterPro"/>
</dbReference>
<reference evidence="12" key="1">
    <citation type="submission" date="2017-09" db="EMBL/GenBank/DDBJ databases">
        <title>Genome sequence of Nannocystis excedens DSM 71.</title>
        <authorList>
            <person name="Blom J."/>
        </authorList>
    </citation>
    <scope>NUCLEOTIDE SEQUENCE [LARGE SCALE GENOMIC DNA]</scope>
    <source>
        <strain evidence="12">type strain: E19</strain>
    </source>
</reference>
<feature type="domain" description="Flagellar basal-body/hook protein C-terminal" evidence="9">
    <location>
        <begin position="574"/>
        <end position="613"/>
    </location>
</feature>
<feature type="domain" description="Flagellar basal body rod protein N-terminal" evidence="8">
    <location>
        <begin position="7"/>
        <end position="37"/>
    </location>
</feature>
<evidence type="ECO:0000313" key="11">
    <source>
        <dbReference type="EMBL" id="SON56233.1"/>
    </source>
</evidence>
<dbReference type="InterPro" id="IPR019776">
    <property type="entry name" value="Flagellar_basal_body_rod_CS"/>
</dbReference>
<protein>
    <recommendedName>
        <fullName evidence="4">Flagellar hook-associated protein 1</fullName>
    </recommendedName>
</protein>
<accession>A0A2C9D7L4</accession>
<evidence type="ECO:0000256" key="4">
    <source>
        <dbReference type="ARBA" id="ARBA00016244"/>
    </source>
</evidence>
<gene>
    <name evidence="11" type="primary">flgK</name>
    <name evidence="11" type="ORF">HDIA_2692</name>
</gene>
<dbReference type="Pfam" id="PF00460">
    <property type="entry name" value="Flg_bb_rod"/>
    <property type="match status" value="1"/>
</dbReference>
<dbReference type="NCBIfam" id="TIGR02492">
    <property type="entry name" value="flgK_ends"/>
    <property type="match status" value="1"/>
</dbReference>
<dbReference type="PANTHER" id="PTHR30033">
    <property type="entry name" value="FLAGELLAR HOOK-ASSOCIATED PROTEIN 1"/>
    <property type="match status" value="1"/>
</dbReference>
<evidence type="ECO:0000256" key="1">
    <source>
        <dbReference type="ARBA" id="ARBA00004117"/>
    </source>
</evidence>
<name>A0A2C9D7L4_9HYPH</name>
<sequence>MSITTALRTSLTGLNATQRELELVANNIANASSAGYTRKTLTTSANVAGNTTYGVSVTSLNRELNTQVQTQWRSASAANAYASTRSDMMLRLDALFGQPGSDSSIASVFSAFTSSMEALATSPEDTTARTTAVASANNLTSALNSLSNNVQSLRNEAETGISEAVDQANSLLAQIEKLDKQIVASNSGSFAPVGLLDQRDYAIDQLSELMDVKVQEDERGHVSIYTSSGASLFDVEAAKLDFNQQGVVTADKAWSSKSDQSTLGSVTMTVGGSTIDLFAEGAFRSGTIAAYKSLRDDVLPEAQAQLDELASQMALAVSNRTETGTAVTSGSSAGFDLDTSSLLEGNTITLSYDEGGETKTVTFVATDGTATVDNTYTANPNDTVFGIDISGGAASIATQIGTALGANFVVSNPSGDTLRVLDDGTSTVSINSLNASVTETDPQSGNTALALFTDSGADSGLYTGLIAGADQKTGLAGRIQVNKDVISDPSLLVAYSPTTAEADAARPTAIVNALLNTEFQFSADTGIGSRKTPFGGTIDDFLAQVISTQGAQASQAESVAAGQDIVTANLEERYSSSSEVNVDTELARLVELQTAYQANARVMKAAQDMIDALFGI</sequence>
<dbReference type="GO" id="GO:0009424">
    <property type="term" value="C:bacterial-type flagellum hook"/>
    <property type="evidence" value="ECO:0007669"/>
    <property type="project" value="InterPro"/>
</dbReference>
<dbReference type="KEGG" id="hdi:HDIA_2692"/>
<dbReference type="EMBL" id="LT960614">
    <property type="protein sequence ID" value="SON56233.1"/>
    <property type="molecule type" value="Genomic_DNA"/>
</dbReference>
<evidence type="ECO:0000259" key="9">
    <source>
        <dbReference type="Pfam" id="PF06429"/>
    </source>
</evidence>
<dbReference type="Pfam" id="PF06429">
    <property type="entry name" value="Flg_bbr_C"/>
    <property type="match status" value="1"/>
</dbReference>
<feature type="coiled-coil region" evidence="7">
    <location>
        <begin position="136"/>
        <end position="181"/>
    </location>
</feature>
<evidence type="ECO:0000256" key="6">
    <source>
        <dbReference type="ARBA" id="ARBA00023143"/>
    </source>
</evidence>
<feature type="domain" description="Flagellar hook-associated protein FlgK helical" evidence="10">
    <location>
        <begin position="91"/>
        <end position="330"/>
    </location>
</feature>
<evidence type="ECO:0000256" key="3">
    <source>
        <dbReference type="ARBA" id="ARBA00009677"/>
    </source>
</evidence>
<dbReference type="SUPFAM" id="SSF64518">
    <property type="entry name" value="Phase 1 flagellin"/>
    <property type="match status" value="1"/>
</dbReference>
<dbReference type="AlphaFoldDB" id="A0A2C9D7L4"/>
<organism evidence="11 12">
    <name type="scientific">Hartmannibacter diazotrophicus</name>
    <dbReference type="NCBI Taxonomy" id="1482074"/>
    <lineage>
        <taxon>Bacteria</taxon>
        <taxon>Pseudomonadati</taxon>
        <taxon>Pseudomonadota</taxon>
        <taxon>Alphaproteobacteria</taxon>
        <taxon>Hyphomicrobiales</taxon>
        <taxon>Pleomorphomonadaceae</taxon>
        <taxon>Hartmannibacter</taxon>
    </lineage>
</organism>
<proteinExistence type="inferred from homology"/>
<evidence type="ECO:0000256" key="7">
    <source>
        <dbReference type="SAM" id="Coils"/>
    </source>
</evidence>
<keyword evidence="11" id="KW-0282">Flagellum</keyword>
<dbReference type="InterPro" id="IPR002371">
    <property type="entry name" value="FlgK"/>
</dbReference>
<keyword evidence="6" id="KW-0975">Bacterial flagellum</keyword>
<keyword evidence="11" id="KW-0969">Cilium</keyword>
<dbReference type="PRINTS" id="PR01005">
    <property type="entry name" value="FLGHOOKAP1"/>
</dbReference>
<keyword evidence="12" id="KW-1185">Reference proteome</keyword>
<keyword evidence="5" id="KW-0964">Secreted</keyword>
<dbReference type="RefSeq" id="WP_099556641.1">
    <property type="nucleotide sequence ID" value="NZ_LT960614.1"/>
</dbReference>
<comment type="similarity">
    <text evidence="3">Belongs to the flagella basal body rod proteins family.</text>
</comment>
<dbReference type="InterPro" id="IPR010930">
    <property type="entry name" value="Flg_bb/hook_C_dom"/>
</dbReference>
<dbReference type="Pfam" id="PF22638">
    <property type="entry name" value="FlgK_D1"/>
    <property type="match status" value="1"/>
</dbReference>
<keyword evidence="11" id="KW-0966">Cell projection</keyword>
<dbReference type="GO" id="GO:0044780">
    <property type="term" value="P:bacterial-type flagellum assembly"/>
    <property type="evidence" value="ECO:0007669"/>
    <property type="project" value="InterPro"/>
</dbReference>
<dbReference type="InterPro" id="IPR001444">
    <property type="entry name" value="Flag_bb_rod_N"/>
</dbReference>
<evidence type="ECO:0000259" key="8">
    <source>
        <dbReference type="Pfam" id="PF00460"/>
    </source>
</evidence>
<evidence type="ECO:0000256" key="5">
    <source>
        <dbReference type="ARBA" id="ARBA00022525"/>
    </source>
</evidence>
<dbReference type="OrthoDB" id="7181295at2"/>
<dbReference type="Proteomes" id="UP000223606">
    <property type="component" value="Chromosome 1"/>
</dbReference>
<dbReference type="InterPro" id="IPR053927">
    <property type="entry name" value="FlgK_helical"/>
</dbReference>
<dbReference type="GO" id="GO:0009425">
    <property type="term" value="C:bacterial-type flagellum basal body"/>
    <property type="evidence" value="ECO:0007669"/>
    <property type="project" value="UniProtKB-SubCell"/>
</dbReference>
<evidence type="ECO:0000313" key="12">
    <source>
        <dbReference type="Proteomes" id="UP000223606"/>
    </source>
</evidence>